<feature type="signal peptide" evidence="4">
    <location>
        <begin position="1"/>
        <end position="29"/>
    </location>
</feature>
<evidence type="ECO:0000256" key="2">
    <source>
        <dbReference type="ARBA" id="ARBA00022729"/>
    </source>
</evidence>
<evidence type="ECO:0000313" key="6">
    <source>
        <dbReference type="EMBL" id="RZS56516.1"/>
    </source>
</evidence>
<dbReference type="OrthoDB" id="5125267at2"/>
<sequence length="434" mass="42148">MRRTAPARPVMTRARAVPAALVAAALVLAGCTGEPEPMPTPTASPEPSPTPFRTAAPSGDGVLVVGTLLPTAGDTAGVAAAQIAAVETAVRELNEAGGVLEQPVTVVHRDSGAEPGDQLAAAVADLVARGVDVVIGPNTGPLVEQALPLLAEAGVALVSTGATGSAERAADAAGLFARVVPGDAVQGRALAATAVAAGAETVAVVASDDPYGADMTAGVDAALADAGLEPATVITVAGTSAPAGLADAAEADAVIVATSAAVAALTGGMLSTLLDAGLAPDALFLGSAAAVDYSAGLDAGALEGARGVVVGAAVDDEFAARLALADPFLDSYPYAAEAYDAVLLAALAATVLADEGGASLIAGLPQVASEGAPCSSYGECLQFLVDEPDAGLNYEGLAGPLDMTVDGDLDIDGVVIGLYTAENRVVRGGVSSDE</sequence>
<dbReference type="InterPro" id="IPR028081">
    <property type="entry name" value="Leu-bd"/>
</dbReference>
<comment type="caution">
    <text evidence="6">The sequence shown here is derived from an EMBL/GenBank/DDBJ whole genome shotgun (WGS) entry which is preliminary data.</text>
</comment>
<dbReference type="EMBL" id="SGWW01000003">
    <property type="protein sequence ID" value="RZS56516.1"/>
    <property type="molecule type" value="Genomic_DNA"/>
</dbReference>
<keyword evidence="7" id="KW-1185">Reference proteome</keyword>
<keyword evidence="2 4" id="KW-0732">Signal</keyword>
<dbReference type="SUPFAM" id="SSF53822">
    <property type="entry name" value="Periplasmic binding protein-like I"/>
    <property type="match status" value="1"/>
</dbReference>
<dbReference type="Gene3D" id="3.40.50.2300">
    <property type="match status" value="2"/>
</dbReference>
<dbReference type="Proteomes" id="UP000293519">
    <property type="component" value="Unassembled WGS sequence"/>
</dbReference>
<accession>A0A4Q7LPA8</accession>
<feature type="domain" description="Leucine-binding protein" evidence="5">
    <location>
        <begin position="65"/>
        <end position="368"/>
    </location>
</feature>
<dbReference type="Pfam" id="PF13458">
    <property type="entry name" value="Peripla_BP_6"/>
    <property type="match status" value="1"/>
</dbReference>
<dbReference type="RefSeq" id="WP_130485748.1">
    <property type="nucleotide sequence ID" value="NZ_SGWW01000003.1"/>
</dbReference>
<evidence type="ECO:0000256" key="3">
    <source>
        <dbReference type="SAM" id="MobiDB-lite"/>
    </source>
</evidence>
<feature type="chain" id="PRO_5038633609" evidence="4">
    <location>
        <begin position="30"/>
        <end position="434"/>
    </location>
</feature>
<dbReference type="InterPro" id="IPR051010">
    <property type="entry name" value="BCAA_transport"/>
</dbReference>
<dbReference type="PANTHER" id="PTHR30483:SF6">
    <property type="entry name" value="PERIPLASMIC BINDING PROTEIN OF ABC TRANSPORTER FOR NATURAL AMINO ACIDS"/>
    <property type="match status" value="1"/>
</dbReference>
<feature type="compositionally biased region" description="Pro residues" evidence="3">
    <location>
        <begin position="36"/>
        <end position="50"/>
    </location>
</feature>
<evidence type="ECO:0000313" key="7">
    <source>
        <dbReference type="Proteomes" id="UP000293519"/>
    </source>
</evidence>
<organism evidence="6 7">
    <name type="scientific">Microcella putealis</name>
    <dbReference type="NCBI Taxonomy" id="337005"/>
    <lineage>
        <taxon>Bacteria</taxon>
        <taxon>Bacillati</taxon>
        <taxon>Actinomycetota</taxon>
        <taxon>Actinomycetes</taxon>
        <taxon>Micrococcales</taxon>
        <taxon>Microbacteriaceae</taxon>
        <taxon>Microcella</taxon>
    </lineage>
</organism>
<evidence type="ECO:0000259" key="5">
    <source>
        <dbReference type="Pfam" id="PF13458"/>
    </source>
</evidence>
<evidence type="ECO:0000256" key="1">
    <source>
        <dbReference type="ARBA" id="ARBA00010062"/>
    </source>
</evidence>
<protein>
    <submittedName>
        <fullName evidence="6">Branched-chain amino acid transport system substrate-binding protein</fullName>
    </submittedName>
</protein>
<dbReference type="PROSITE" id="PS51257">
    <property type="entry name" value="PROKAR_LIPOPROTEIN"/>
    <property type="match status" value="1"/>
</dbReference>
<dbReference type="AlphaFoldDB" id="A0A4Q7LPA8"/>
<gene>
    <name evidence="6" type="ORF">EV141_1980</name>
</gene>
<dbReference type="InterPro" id="IPR028082">
    <property type="entry name" value="Peripla_BP_I"/>
</dbReference>
<feature type="region of interest" description="Disordered" evidence="3">
    <location>
        <begin position="33"/>
        <end position="54"/>
    </location>
</feature>
<dbReference type="PANTHER" id="PTHR30483">
    <property type="entry name" value="LEUCINE-SPECIFIC-BINDING PROTEIN"/>
    <property type="match status" value="1"/>
</dbReference>
<comment type="similarity">
    <text evidence="1">Belongs to the leucine-binding protein family.</text>
</comment>
<name>A0A4Q7LPA8_9MICO</name>
<evidence type="ECO:0000256" key="4">
    <source>
        <dbReference type="SAM" id="SignalP"/>
    </source>
</evidence>
<proteinExistence type="inferred from homology"/>
<reference evidence="6 7" key="1">
    <citation type="journal article" date="2015" name="Stand. Genomic Sci.">
        <title>Genomic Encyclopedia of Bacterial and Archaeal Type Strains, Phase III: the genomes of soil and plant-associated and newly described type strains.</title>
        <authorList>
            <person name="Whitman W.B."/>
            <person name="Woyke T."/>
            <person name="Klenk H.P."/>
            <person name="Zhou Y."/>
            <person name="Lilburn T.G."/>
            <person name="Beck B.J."/>
            <person name="De Vos P."/>
            <person name="Vandamme P."/>
            <person name="Eisen J.A."/>
            <person name="Garrity G."/>
            <person name="Hugenholtz P."/>
            <person name="Kyrpides N.C."/>
        </authorList>
    </citation>
    <scope>NUCLEOTIDE SEQUENCE [LARGE SCALE GENOMIC DNA]</scope>
    <source>
        <strain evidence="6 7">CV2</strain>
    </source>
</reference>